<dbReference type="eggNOG" id="COG1609">
    <property type="taxonomic scope" value="Bacteria"/>
</dbReference>
<dbReference type="Proteomes" id="UP000000379">
    <property type="component" value="Chromosome"/>
</dbReference>
<name>D7CQW0_TRURR</name>
<proteinExistence type="predicted"/>
<dbReference type="EMBL" id="CP002049">
    <property type="protein sequence ID" value="ADI15094.1"/>
    <property type="molecule type" value="Genomic_DNA"/>
</dbReference>
<organism evidence="5 6">
    <name type="scientific">Truepera radiovictrix (strain DSM 17093 / CIP 108686 / LMG 22925 / RQ-24)</name>
    <dbReference type="NCBI Taxonomy" id="649638"/>
    <lineage>
        <taxon>Bacteria</taxon>
        <taxon>Thermotogati</taxon>
        <taxon>Deinococcota</taxon>
        <taxon>Deinococci</taxon>
        <taxon>Trueperales</taxon>
        <taxon>Trueperaceae</taxon>
        <taxon>Truepera</taxon>
    </lineage>
</organism>
<dbReference type="PANTHER" id="PTHR30146">
    <property type="entry name" value="LACI-RELATED TRANSCRIPTIONAL REPRESSOR"/>
    <property type="match status" value="1"/>
</dbReference>
<dbReference type="Pfam" id="PF13377">
    <property type="entry name" value="Peripla_BP_3"/>
    <property type="match status" value="1"/>
</dbReference>
<dbReference type="PANTHER" id="PTHR30146:SF109">
    <property type="entry name" value="HTH-TYPE TRANSCRIPTIONAL REGULATOR GALS"/>
    <property type="match status" value="1"/>
</dbReference>
<evidence type="ECO:0000256" key="3">
    <source>
        <dbReference type="ARBA" id="ARBA00023163"/>
    </source>
</evidence>
<sequence>MAKQPPPTKRPAKRPTSFEVAELAGVSRSTVSLVLNGVPKANISQATQQRVLEAARALGYVPSAAGRTLASGRTRTLGLLICHAEHLRVDAFIPQALFGLNQVSQRYGFKVIVEAVEEPRPGAYLELVRAKQVDGLVVLNPRRGDAQLSELAREGFPLVIMGASEIPEVCTVSSRDNTLGARRAVTHLIALGHTRIAHISYGGLEYRGAEERFEGYRRALEAAGLPFEGALVREGDYSAESGFSAMASLLEAGAGFTALFASNDTVALGAMAALRERGLRIPEDVAVVGYDDIPLAAFAAPPLTTVRSPALEHGRLAGEMLVSLIRGERPERTQVDFELELVVRASCGAASPPRR</sequence>
<protein>
    <submittedName>
        <fullName evidence="5">Transcriptional regulator, LacI family</fullName>
    </submittedName>
</protein>
<keyword evidence="1" id="KW-0805">Transcription regulation</keyword>
<dbReference type="Gene3D" id="3.40.50.2300">
    <property type="match status" value="2"/>
</dbReference>
<evidence type="ECO:0000259" key="4">
    <source>
        <dbReference type="PROSITE" id="PS50932"/>
    </source>
</evidence>
<keyword evidence="6" id="KW-1185">Reference proteome</keyword>
<dbReference type="InterPro" id="IPR028082">
    <property type="entry name" value="Peripla_BP_I"/>
</dbReference>
<dbReference type="Gene3D" id="1.10.260.40">
    <property type="entry name" value="lambda repressor-like DNA-binding domains"/>
    <property type="match status" value="1"/>
</dbReference>
<dbReference type="SMART" id="SM00354">
    <property type="entry name" value="HTH_LACI"/>
    <property type="match status" value="1"/>
</dbReference>
<accession>D7CQW0</accession>
<dbReference type="CDD" id="cd06267">
    <property type="entry name" value="PBP1_LacI_sugar_binding-like"/>
    <property type="match status" value="1"/>
</dbReference>
<dbReference type="GO" id="GO:0003700">
    <property type="term" value="F:DNA-binding transcription factor activity"/>
    <property type="evidence" value="ECO:0007669"/>
    <property type="project" value="TreeGrafter"/>
</dbReference>
<feature type="domain" description="HTH lacI-type" evidence="4">
    <location>
        <begin position="15"/>
        <end position="71"/>
    </location>
</feature>
<reference evidence="5 6" key="2">
    <citation type="journal article" date="2011" name="Stand. Genomic Sci.">
        <title>Complete genome sequence of Truepera radiovictrix type strain (RQ-24).</title>
        <authorList>
            <person name="Ivanova N."/>
            <person name="Rohde C."/>
            <person name="Munk C."/>
            <person name="Nolan M."/>
            <person name="Lucas S."/>
            <person name="Del Rio T.G."/>
            <person name="Tice H."/>
            <person name="Deshpande S."/>
            <person name="Cheng J.F."/>
            <person name="Tapia R."/>
            <person name="Han C."/>
            <person name="Goodwin L."/>
            <person name="Pitluck S."/>
            <person name="Liolios K."/>
            <person name="Mavromatis K."/>
            <person name="Mikhailova N."/>
            <person name="Pati A."/>
            <person name="Chen A."/>
            <person name="Palaniappan K."/>
            <person name="Land M."/>
            <person name="Hauser L."/>
            <person name="Chang Y.J."/>
            <person name="Jeffries C.D."/>
            <person name="Brambilla E."/>
            <person name="Rohde M."/>
            <person name="Goker M."/>
            <person name="Tindall B.J."/>
            <person name="Woyke T."/>
            <person name="Bristow J."/>
            <person name="Eisen J.A."/>
            <person name="Markowitz V."/>
            <person name="Hugenholtz P."/>
            <person name="Kyrpides N.C."/>
            <person name="Klenk H.P."/>
            <person name="Lapidus A."/>
        </authorList>
    </citation>
    <scope>NUCLEOTIDE SEQUENCE [LARGE SCALE GENOMIC DNA]</scope>
    <source>
        <strain evidence="6">DSM 17093 / CIP 108686 / LMG 22925 / RQ-24</strain>
    </source>
</reference>
<evidence type="ECO:0000256" key="2">
    <source>
        <dbReference type="ARBA" id="ARBA00023125"/>
    </source>
</evidence>
<dbReference type="InterPro" id="IPR000843">
    <property type="entry name" value="HTH_LacI"/>
</dbReference>
<dbReference type="Pfam" id="PF00356">
    <property type="entry name" value="LacI"/>
    <property type="match status" value="1"/>
</dbReference>
<dbReference type="GO" id="GO:0000976">
    <property type="term" value="F:transcription cis-regulatory region binding"/>
    <property type="evidence" value="ECO:0007669"/>
    <property type="project" value="TreeGrafter"/>
</dbReference>
<dbReference type="InterPro" id="IPR046335">
    <property type="entry name" value="LacI/GalR-like_sensor"/>
</dbReference>
<gene>
    <name evidence="5" type="ordered locus">Trad_1980</name>
</gene>
<dbReference type="PROSITE" id="PS50932">
    <property type="entry name" value="HTH_LACI_2"/>
    <property type="match status" value="1"/>
</dbReference>
<evidence type="ECO:0000313" key="6">
    <source>
        <dbReference type="Proteomes" id="UP000000379"/>
    </source>
</evidence>
<evidence type="ECO:0000313" key="5">
    <source>
        <dbReference type="EMBL" id="ADI15094.1"/>
    </source>
</evidence>
<dbReference type="RefSeq" id="WP_013178459.1">
    <property type="nucleotide sequence ID" value="NC_014221.1"/>
</dbReference>
<dbReference type="SUPFAM" id="SSF53822">
    <property type="entry name" value="Periplasmic binding protein-like I"/>
    <property type="match status" value="1"/>
</dbReference>
<dbReference type="KEGG" id="tra:Trad_1980"/>
<dbReference type="OrthoDB" id="9796186at2"/>
<dbReference type="CDD" id="cd01392">
    <property type="entry name" value="HTH_LacI"/>
    <property type="match status" value="1"/>
</dbReference>
<dbReference type="HOGENOM" id="CLU_037628_6_1_0"/>
<reference evidence="6" key="1">
    <citation type="submission" date="2010-05" db="EMBL/GenBank/DDBJ databases">
        <title>The complete genome of Truepera radiovictris DSM 17093.</title>
        <authorList>
            <consortium name="US DOE Joint Genome Institute (JGI-PGF)"/>
            <person name="Lucas S."/>
            <person name="Copeland A."/>
            <person name="Lapidus A."/>
            <person name="Glavina del Rio T."/>
            <person name="Dalin E."/>
            <person name="Tice H."/>
            <person name="Bruce D."/>
            <person name="Goodwin L."/>
            <person name="Pitluck S."/>
            <person name="Kyrpides N."/>
            <person name="Mavromatis K."/>
            <person name="Ovchinnikova G."/>
            <person name="Munk A.C."/>
            <person name="Detter J.C."/>
            <person name="Han C."/>
            <person name="Tapia R."/>
            <person name="Land M."/>
            <person name="Hauser L."/>
            <person name="Markowitz V."/>
            <person name="Cheng J.-F."/>
            <person name="Hugenholtz P."/>
            <person name="Woyke T."/>
            <person name="Wu D."/>
            <person name="Tindall B."/>
            <person name="Pomrenke H.G."/>
            <person name="Brambilla E."/>
            <person name="Klenk H.-P."/>
            <person name="Eisen J.A."/>
        </authorList>
    </citation>
    <scope>NUCLEOTIDE SEQUENCE [LARGE SCALE GENOMIC DNA]</scope>
    <source>
        <strain evidence="6">DSM 17093 / CIP 108686 / LMG 22925 / RQ-24</strain>
    </source>
</reference>
<dbReference type="SUPFAM" id="SSF47413">
    <property type="entry name" value="lambda repressor-like DNA-binding domains"/>
    <property type="match status" value="1"/>
</dbReference>
<dbReference type="STRING" id="649638.Trad_1980"/>
<dbReference type="InterPro" id="IPR010982">
    <property type="entry name" value="Lambda_DNA-bd_dom_sf"/>
</dbReference>
<dbReference type="AlphaFoldDB" id="D7CQW0"/>
<evidence type="ECO:0000256" key="1">
    <source>
        <dbReference type="ARBA" id="ARBA00023015"/>
    </source>
</evidence>
<keyword evidence="2" id="KW-0238">DNA-binding</keyword>
<keyword evidence="3" id="KW-0804">Transcription</keyword>